<keyword evidence="3 7" id="KW-0805">Transcription regulation</keyword>
<keyword evidence="5 7" id="KW-0804">Transcription</keyword>
<feature type="compositionally biased region" description="Acidic residues" evidence="8">
    <location>
        <begin position="1"/>
        <end position="32"/>
    </location>
</feature>
<dbReference type="VEuPathDB" id="AmoebaDB:ACA1_131500"/>
<keyword evidence="4 7" id="KW-0010">Activator</keyword>
<dbReference type="InterPro" id="IPR008831">
    <property type="entry name" value="Mediator_Med31"/>
</dbReference>
<dbReference type="GO" id="GO:0016592">
    <property type="term" value="C:mediator complex"/>
    <property type="evidence" value="ECO:0007669"/>
    <property type="project" value="InterPro"/>
</dbReference>
<accession>L8GMF8</accession>
<evidence type="ECO:0000256" key="2">
    <source>
        <dbReference type="ARBA" id="ARBA00006378"/>
    </source>
</evidence>
<keyword evidence="10" id="KW-1185">Reference proteome</keyword>
<reference evidence="9 10" key="1">
    <citation type="journal article" date="2013" name="Genome Biol.">
        <title>Genome of Acanthamoeba castellanii highlights extensive lateral gene transfer and early evolution of tyrosine kinase signaling.</title>
        <authorList>
            <person name="Clarke M."/>
            <person name="Lohan A.J."/>
            <person name="Liu B."/>
            <person name="Lagkouvardos I."/>
            <person name="Roy S."/>
            <person name="Zafar N."/>
            <person name="Bertelli C."/>
            <person name="Schilde C."/>
            <person name="Kianianmomeni A."/>
            <person name="Burglin T.R."/>
            <person name="Frech C."/>
            <person name="Turcotte B."/>
            <person name="Kopec K.O."/>
            <person name="Synnott J.M."/>
            <person name="Choo C."/>
            <person name="Paponov I."/>
            <person name="Finkler A."/>
            <person name="Soon Heng Tan C."/>
            <person name="Hutchins A.P."/>
            <person name="Weinmeier T."/>
            <person name="Rattei T."/>
            <person name="Chu J.S."/>
            <person name="Gimenez G."/>
            <person name="Irimia M."/>
            <person name="Rigden D.J."/>
            <person name="Fitzpatrick D.A."/>
            <person name="Lorenzo-Morales J."/>
            <person name="Bateman A."/>
            <person name="Chiu C.H."/>
            <person name="Tang P."/>
            <person name="Hegemann P."/>
            <person name="Fromm H."/>
            <person name="Raoult D."/>
            <person name="Greub G."/>
            <person name="Miranda-Saavedra D."/>
            <person name="Chen N."/>
            <person name="Nash P."/>
            <person name="Ginger M.L."/>
            <person name="Horn M."/>
            <person name="Schaap P."/>
            <person name="Caler L."/>
            <person name="Loftus B."/>
        </authorList>
    </citation>
    <scope>NUCLEOTIDE SEQUENCE [LARGE SCALE GENOMIC DNA]</scope>
    <source>
        <strain evidence="9 10">Neff</strain>
    </source>
</reference>
<dbReference type="PANTHER" id="PTHR13186">
    <property type="entry name" value="MEDIATOR OF RNA POLYMERASE II TRANSCRIPTION SUBUNIT 31"/>
    <property type="match status" value="1"/>
</dbReference>
<dbReference type="EMBL" id="KB008070">
    <property type="protein sequence ID" value="ELR14157.1"/>
    <property type="molecule type" value="Genomic_DNA"/>
</dbReference>
<dbReference type="AlphaFoldDB" id="L8GMF8"/>
<comment type="function">
    <text evidence="7">Component of the Mediator complex, a coactivator involved in the regulated transcription of nearly all RNA polymerase II-dependent genes. Mediator functions as a bridge to convey information from gene-specific regulatory proteins to the basal RNA polymerase II transcription machinery. Mediator is recruited to promoters by direct interactions with regulatory proteins and serves as a scaffold for the assembly of a functional preinitiation complex with RNA polymerase II and the general transcription factors.</text>
</comment>
<comment type="subunit">
    <text evidence="7">Component of the Mediator complex.</text>
</comment>
<evidence type="ECO:0000256" key="6">
    <source>
        <dbReference type="ARBA" id="ARBA00023242"/>
    </source>
</evidence>
<gene>
    <name evidence="9" type="ORF">ACA1_131500</name>
</gene>
<evidence type="ECO:0000256" key="3">
    <source>
        <dbReference type="ARBA" id="ARBA00023015"/>
    </source>
</evidence>
<dbReference type="RefSeq" id="XP_004336170.1">
    <property type="nucleotide sequence ID" value="XM_004336122.1"/>
</dbReference>
<dbReference type="Proteomes" id="UP000011083">
    <property type="component" value="Unassembled WGS sequence"/>
</dbReference>
<dbReference type="GO" id="GO:0003712">
    <property type="term" value="F:transcription coregulator activity"/>
    <property type="evidence" value="ECO:0007669"/>
    <property type="project" value="InterPro"/>
</dbReference>
<evidence type="ECO:0000256" key="5">
    <source>
        <dbReference type="ARBA" id="ARBA00023163"/>
    </source>
</evidence>
<evidence type="ECO:0000313" key="10">
    <source>
        <dbReference type="Proteomes" id="UP000011083"/>
    </source>
</evidence>
<evidence type="ECO:0000256" key="1">
    <source>
        <dbReference type="ARBA" id="ARBA00004123"/>
    </source>
</evidence>
<dbReference type="OrthoDB" id="10257739at2759"/>
<dbReference type="Gene3D" id="1.10.10.1340">
    <property type="entry name" value="Mediator of RNA polymerase II, submodule Med31 (Soh1)"/>
    <property type="match status" value="1"/>
</dbReference>
<dbReference type="Pfam" id="PF05669">
    <property type="entry name" value="Med31"/>
    <property type="match status" value="1"/>
</dbReference>
<evidence type="ECO:0000256" key="8">
    <source>
        <dbReference type="SAM" id="MobiDB-lite"/>
    </source>
</evidence>
<dbReference type="GO" id="GO:0006355">
    <property type="term" value="P:regulation of DNA-templated transcription"/>
    <property type="evidence" value="ECO:0007669"/>
    <property type="project" value="InterPro"/>
</dbReference>
<evidence type="ECO:0000313" key="9">
    <source>
        <dbReference type="EMBL" id="ELR14157.1"/>
    </source>
</evidence>
<proteinExistence type="inferred from homology"/>
<keyword evidence="6 7" id="KW-0539">Nucleus</keyword>
<dbReference type="InterPro" id="IPR038089">
    <property type="entry name" value="Med31_sf"/>
</dbReference>
<protein>
    <recommendedName>
        <fullName evidence="7">Mediator of RNA polymerase II transcription subunit 31</fullName>
    </recommendedName>
</protein>
<dbReference type="GeneID" id="14914732"/>
<evidence type="ECO:0000256" key="7">
    <source>
        <dbReference type="RuleBase" id="RU364129"/>
    </source>
</evidence>
<dbReference type="STRING" id="1257118.L8GMF8"/>
<organism evidence="9 10">
    <name type="scientific">Acanthamoeba castellanii (strain ATCC 30010 / Neff)</name>
    <dbReference type="NCBI Taxonomy" id="1257118"/>
    <lineage>
        <taxon>Eukaryota</taxon>
        <taxon>Amoebozoa</taxon>
        <taxon>Discosea</taxon>
        <taxon>Longamoebia</taxon>
        <taxon>Centramoebida</taxon>
        <taxon>Acanthamoebidae</taxon>
        <taxon>Acanthamoeba</taxon>
    </lineage>
</organism>
<comment type="subcellular location">
    <subcellularLocation>
        <location evidence="1 7">Nucleus</location>
    </subcellularLocation>
</comment>
<dbReference type="KEGG" id="acan:ACA1_131500"/>
<sequence length="171" mass="20275">MEAEEEREQMDVEEEEEGSEVSSGEEDEAGEEETAKKGPLQKVEFSAEEERLRFLLELEFVQTLANPNYLHWLATNRYFQDKAFLNYLKYLNYWRQPQYPYCLHFLELVQHEQFQTELLNPKFAEYIHSNTFYHWRDYKKNRYRDAYLAKQQKAGQAASAAAPATESAAPQ</sequence>
<feature type="region of interest" description="Disordered" evidence="8">
    <location>
        <begin position="1"/>
        <end position="41"/>
    </location>
</feature>
<comment type="similarity">
    <text evidence="2 7">Belongs to the Mediator complex subunit 31 family.</text>
</comment>
<name>L8GMF8_ACACF</name>
<dbReference type="OMA" id="WASGTVE"/>
<evidence type="ECO:0000256" key="4">
    <source>
        <dbReference type="ARBA" id="ARBA00023159"/>
    </source>
</evidence>